<name>A0A4R7J1T9_9ACTN</name>
<evidence type="ECO:0000313" key="2">
    <source>
        <dbReference type="Proteomes" id="UP000295371"/>
    </source>
</evidence>
<organism evidence="1 2">
    <name type="scientific">Naumannella halotolerans</name>
    <dbReference type="NCBI Taxonomy" id="993414"/>
    <lineage>
        <taxon>Bacteria</taxon>
        <taxon>Bacillati</taxon>
        <taxon>Actinomycetota</taxon>
        <taxon>Actinomycetes</taxon>
        <taxon>Propionibacteriales</taxon>
        <taxon>Propionibacteriaceae</taxon>
        <taxon>Naumannella</taxon>
    </lineage>
</organism>
<dbReference type="RefSeq" id="WP_133755432.1">
    <property type="nucleotide sequence ID" value="NZ_SOAW01000002.1"/>
</dbReference>
<sequence>MTAREFVVFNAAGREVDWVVPYISHGTIAPGRYSVHNGHHDYEVRVPEGGRFEIRDRRAA</sequence>
<keyword evidence="2" id="KW-1185">Reference proteome</keyword>
<dbReference type="AlphaFoldDB" id="A0A4R7J1T9"/>
<protein>
    <submittedName>
        <fullName evidence="1">Uncharacterized protein</fullName>
    </submittedName>
</protein>
<comment type="caution">
    <text evidence="1">The sequence shown here is derived from an EMBL/GenBank/DDBJ whole genome shotgun (WGS) entry which is preliminary data.</text>
</comment>
<proteinExistence type="predicted"/>
<dbReference type="OrthoDB" id="9965317at2"/>
<reference evidence="1 2" key="1">
    <citation type="submission" date="2019-03" db="EMBL/GenBank/DDBJ databases">
        <title>Genomic Encyclopedia of Archaeal and Bacterial Type Strains, Phase II (KMG-II): from individual species to whole genera.</title>
        <authorList>
            <person name="Goeker M."/>
        </authorList>
    </citation>
    <scope>NUCLEOTIDE SEQUENCE [LARGE SCALE GENOMIC DNA]</scope>
    <source>
        <strain evidence="1 2">DSM 24323</strain>
    </source>
</reference>
<evidence type="ECO:0000313" key="1">
    <source>
        <dbReference type="EMBL" id="TDT31121.1"/>
    </source>
</evidence>
<dbReference type="Proteomes" id="UP000295371">
    <property type="component" value="Unassembled WGS sequence"/>
</dbReference>
<accession>A0A4R7J1T9</accession>
<dbReference type="EMBL" id="SOAW01000002">
    <property type="protein sequence ID" value="TDT31121.1"/>
    <property type="molecule type" value="Genomic_DNA"/>
</dbReference>
<gene>
    <name evidence="1" type="ORF">CLV29_2534</name>
</gene>